<dbReference type="Proteomes" id="UP000321750">
    <property type="component" value="Unassembled WGS sequence"/>
</dbReference>
<dbReference type="EMBL" id="BJZV01000015">
    <property type="protein sequence ID" value="GEP11010.1"/>
    <property type="molecule type" value="Genomic_DNA"/>
</dbReference>
<evidence type="ECO:0000313" key="2">
    <source>
        <dbReference type="Proteomes" id="UP000321750"/>
    </source>
</evidence>
<comment type="caution">
    <text evidence="1">The sequence shown here is derived from an EMBL/GenBank/DDBJ whole genome shotgun (WGS) entry which is preliminary data.</text>
</comment>
<protein>
    <submittedName>
        <fullName evidence="1">Uncharacterized protein</fullName>
    </submittedName>
</protein>
<proteinExistence type="predicted"/>
<dbReference type="AlphaFoldDB" id="A0A512JM26"/>
<name>A0A512JM26_9HYPH</name>
<accession>A0A512JM26</accession>
<sequence length="147" mass="15085">MGDGKAGRALRIRIERGDLSVPALVREAITPADLLTKFLFYDLKPELASRLSGERRGVEGGALGGGAMPASVVSPIAAPGGKGRRKVCPGCGGVRRGNAPGFGRPCLGDTEMLSASSTTGRRARKEVATQRSGDGGILVRGPGTRMG</sequence>
<reference evidence="1 2" key="1">
    <citation type="submission" date="2019-07" db="EMBL/GenBank/DDBJ databases">
        <title>Whole genome shotgun sequence of Methylobacterium gnaphalii NBRC 107716.</title>
        <authorList>
            <person name="Hosoyama A."/>
            <person name="Uohara A."/>
            <person name="Ohji S."/>
            <person name="Ichikawa N."/>
        </authorList>
    </citation>
    <scope>NUCLEOTIDE SEQUENCE [LARGE SCALE GENOMIC DNA]</scope>
    <source>
        <strain evidence="1 2">NBRC 107716</strain>
    </source>
</reference>
<organism evidence="1 2">
    <name type="scientific">Methylobacterium gnaphalii</name>
    <dbReference type="NCBI Taxonomy" id="1010610"/>
    <lineage>
        <taxon>Bacteria</taxon>
        <taxon>Pseudomonadati</taxon>
        <taxon>Pseudomonadota</taxon>
        <taxon>Alphaproteobacteria</taxon>
        <taxon>Hyphomicrobiales</taxon>
        <taxon>Methylobacteriaceae</taxon>
        <taxon>Methylobacterium</taxon>
    </lineage>
</organism>
<keyword evidence="2" id="KW-1185">Reference proteome</keyword>
<evidence type="ECO:0000313" key="1">
    <source>
        <dbReference type="EMBL" id="GEP11010.1"/>
    </source>
</evidence>
<gene>
    <name evidence="1" type="ORF">MGN01_28550</name>
</gene>